<dbReference type="PANTHER" id="PTHR33678">
    <property type="entry name" value="BLL1576 PROTEIN"/>
    <property type="match status" value="1"/>
</dbReference>
<dbReference type="Pfam" id="PF13005">
    <property type="entry name" value="zf-IS66"/>
    <property type="match status" value="1"/>
</dbReference>
<accession>A0A6L9EQF2</accession>
<organism evidence="3 4">
    <name type="scientific">Clostridium butyricum</name>
    <dbReference type="NCBI Taxonomy" id="1492"/>
    <lineage>
        <taxon>Bacteria</taxon>
        <taxon>Bacillati</taxon>
        <taxon>Bacillota</taxon>
        <taxon>Clostridia</taxon>
        <taxon>Eubacteriales</taxon>
        <taxon>Clostridiaceae</taxon>
        <taxon>Clostridium</taxon>
    </lineage>
</organism>
<evidence type="ECO:0000259" key="2">
    <source>
        <dbReference type="Pfam" id="PF13005"/>
    </source>
</evidence>
<comment type="caution">
    <text evidence="3">The sequence shown here is derived from an EMBL/GenBank/DDBJ whole genome shotgun (WGS) entry which is preliminary data.</text>
</comment>
<dbReference type="InterPro" id="IPR052344">
    <property type="entry name" value="Transposase-related"/>
</dbReference>
<name>A0A6L9EQF2_CLOBU</name>
<dbReference type="AlphaFoldDB" id="A0A6L9EQF2"/>
<feature type="domain" description="Transposase IS66 zinc-finger binding" evidence="2">
    <location>
        <begin position="75"/>
        <end position="118"/>
    </location>
</feature>
<dbReference type="NCBIfam" id="NF033517">
    <property type="entry name" value="transpos_IS66"/>
    <property type="match status" value="1"/>
</dbReference>
<reference evidence="3 4" key="1">
    <citation type="submission" date="2020-01" db="EMBL/GenBank/DDBJ databases">
        <title>Genome sequence of a 1,3-propanediol producer, Clostridium butyricum S3.</title>
        <authorList>
            <person name="Zhou J."/>
        </authorList>
    </citation>
    <scope>NUCLEOTIDE SEQUENCE [LARGE SCALE GENOMIC DNA]</scope>
    <source>
        <strain evidence="3 4">S3</strain>
    </source>
</reference>
<sequence length="474" mass="54607">YNIYSTSYTMLFYINEDQLCFFNEAEKNSDLKMAEPEIESISYSRKKATAHNGKKDNTSNLKRIVIEHKLDDEQKNCSKCGQQMTFIGIQTKELLKFKPAEIYIEEHRTEVWACKNCEAEADKANIISADSPKTLLHKSMASNELAAHVIIMKYLHSMPLKRMETYFQMMDVSLSRQTLSNWVINSASELECVYDCMKQNLIRNNYIHADETPVKVIDSKGKESKSKHYMWVYVSDREENSIILYDYQKTRSSSCPVNFLKGFSGYLQTDGYSGYNKVEHVKRLYCLAHIRRKFFDIITELNGEALKQSRAIIGVNYCEKLYSIEKDLREQYSGSDNYYDDRHRIRLEKSLPIFNEFQNYIDTEIPDALPASALGKALSYTQKLLPTMKAFFIDGSLDIDNNAALYLEYYYPHFFIKTLYIAIFKLKDEDYIFYLNPQSLANSSSSPNHSGSSSGILGALRSIADLSISKDGVA</sequence>
<evidence type="ECO:0000313" key="4">
    <source>
        <dbReference type="Proteomes" id="UP000474042"/>
    </source>
</evidence>
<dbReference type="InterPro" id="IPR024474">
    <property type="entry name" value="Znf_dom_IS66"/>
</dbReference>
<protein>
    <submittedName>
        <fullName evidence="3">IS66 family transposase</fullName>
    </submittedName>
</protein>
<feature type="domain" description="Transposase IS66 central" evidence="1">
    <location>
        <begin position="138"/>
        <end position="404"/>
    </location>
</feature>
<proteinExistence type="predicted"/>
<evidence type="ECO:0000313" key="3">
    <source>
        <dbReference type="EMBL" id="NAS18531.1"/>
    </source>
</evidence>
<dbReference type="InterPro" id="IPR004291">
    <property type="entry name" value="Transposase_IS66_central"/>
</dbReference>
<dbReference type="Pfam" id="PF03050">
    <property type="entry name" value="DDE_Tnp_IS66"/>
    <property type="match status" value="1"/>
</dbReference>
<evidence type="ECO:0000259" key="1">
    <source>
        <dbReference type="Pfam" id="PF03050"/>
    </source>
</evidence>
<gene>
    <name evidence="3" type="ORF">GND98_011770</name>
</gene>
<dbReference type="EMBL" id="WOFV02000036">
    <property type="protein sequence ID" value="NAS18531.1"/>
    <property type="molecule type" value="Genomic_DNA"/>
</dbReference>
<dbReference type="Proteomes" id="UP000474042">
    <property type="component" value="Unassembled WGS sequence"/>
</dbReference>
<feature type="non-terminal residue" evidence="3">
    <location>
        <position position="1"/>
    </location>
</feature>